<evidence type="ECO:0000256" key="1">
    <source>
        <dbReference type="SAM" id="MobiDB-lite"/>
    </source>
</evidence>
<name>A0A4Z2FHP3_9TELE</name>
<reference evidence="2 3" key="1">
    <citation type="submission" date="2019-03" db="EMBL/GenBank/DDBJ databases">
        <title>First draft genome of Liparis tanakae, snailfish: a comprehensive survey of snailfish specific genes.</title>
        <authorList>
            <person name="Kim W."/>
            <person name="Song I."/>
            <person name="Jeong J.-H."/>
            <person name="Kim D."/>
            <person name="Kim S."/>
            <person name="Ryu S."/>
            <person name="Song J.Y."/>
            <person name="Lee S.K."/>
        </authorList>
    </citation>
    <scope>NUCLEOTIDE SEQUENCE [LARGE SCALE GENOMIC DNA]</scope>
    <source>
        <tissue evidence="2">Muscle</tissue>
    </source>
</reference>
<proteinExistence type="predicted"/>
<dbReference type="EMBL" id="SRLO01001189">
    <property type="protein sequence ID" value="TNN40441.1"/>
    <property type="molecule type" value="Genomic_DNA"/>
</dbReference>
<comment type="caution">
    <text evidence="2">The sequence shown here is derived from an EMBL/GenBank/DDBJ whole genome shotgun (WGS) entry which is preliminary data.</text>
</comment>
<accession>A0A4Z2FHP3</accession>
<dbReference type="Proteomes" id="UP000314294">
    <property type="component" value="Unassembled WGS sequence"/>
</dbReference>
<evidence type="ECO:0000313" key="3">
    <source>
        <dbReference type="Proteomes" id="UP000314294"/>
    </source>
</evidence>
<sequence length="83" mass="9548">METHQQEMRGEERIKQRSERTARRDGNGKEIGLEQRLRACCCTAHAYLASSAVNFPEVACPRRSLRLTPSPYRLPDIIAFCRN</sequence>
<keyword evidence="3" id="KW-1185">Reference proteome</keyword>
<protein>
    <submittedName>
        <fullName evidence="2">Uncharacterized protein</fullName>
    </submittedName>
</protein>
<dbReference type="AlphaFoldDB" id="A0A4Z2FHP3"/>
<gene>
    <name evidence="2" type="ORF">EYF80_049383</name>
</gene>
<evidence type="ECO:0000313" key="2">
    <source>
        <dbReference type="EMBL" id="TNN40441.1"/>
    </source>
</evidence>
<feature type="region of interest" description="Disordered" evidence="1">
    <location>
        <begin position="1"/>
        <end position="29"/>
    </location>
</feature>
<organism evidence="2 3">
    <name type="scientific">Liparis tanakae</name>
    <name type="common">Tanaka's snailfish</name>
    <dbReference type="NCBI Taxonomy" id="230148"/>
    <lineage>
        <taxon>Eukaryota</taxon>
        <taxon>Metazoa</taxon>
        <taxon>Chordata</taxon>
        <taxon>Craniata</taxon>
        <taxon>Vertebrata</taxon>
        <taxon>Euteleostomi</taxon>
        <taxon>Actinopterygii</taxon>
        <taxon>Neopterygii</taxon>
        <taxon>Teleostei</taxon>
        <taxon>Neoteleostei</taxon>
        <taxon>Acanthomorphata</taxon>
        <taxon>Eupercaria</taxon>
        <taxon>Perciformes</taxon>
        <taxon>Cottioidei</taxon>
        <taxon>Cottales</taxon>
        <taxon>Liparidae</taxon>
        <taxon>Liparis</taxon>
    </lineage>
</organism>